<reference evidence="2 3" key="1">
    <citation type="submission" date="2021-04" db="EMBL/GenBank/DDBJ databases">
        <title>Whole genome sequence of Jiella sp. KSK16Y-1.</title>
        <authorList>
            <person name="Tuo L."/>
        </authorList>
    </citation>
    <scope>NUCLEOTIDE SEQUENCE [LARGE SCALE GENOMIC DNA]</scope>
    <source>
        <strain evidence="2 3">KSK16Y-1</strain>
    </source>
</reference>
<evidence type="ECO:0000313" key="3">
    <source>
        <dbReference type="Proteomes" id="UP000678276"/>
    </source>
</evidence>
<dbReference type="Proteomes" id="UP000678276">
    <property type="component" value="Unassembled WGS sequence"/>
</dbReference>
<comment type="caution">
    <text evidence="2">The sequence shown here is derived from an EMBL/GenBank/DDBJ whole genome shotgun (WGS) entry which is preliminary data.</text>
</comment>
<keyword evidence="3" id="KW-1185">Reference proteome</keyword>
<dbReference type="EMBL" id="JAGJCF010000028">
    <property type="protein sequence ID" value="MBP0618238.1"/>
    <property type="molecule type" value="Genomic_DNA"/>
</dbReference>
<dbReference type="PROSITE" id="PS50943">
    <property type="entry name" value="HTH_CROC1"/>
    <property type="match status" value="1"/>
</dbReference>
<evidence type="ECO:0000313" key="2">
    <source>
        <dbReference type="EMBL" id="MBP0618238.1"/>
    </source>
</evidence>
<dbReference type="Gene3D" id="1.10.260.40">
    <property type="entry name" value="lambda repressor-like DNA-binding domains"/>
    <property type="match status" value="1"/>
</dbReference>
<protein>
    <submittedName>
        <fullName evidence="2">Helix-turn-helix transcriptional regulator</fullName>
    </submittedName>
</protein>
<sequence length="107" mass="11304">MSPAKTVSLDELAMKHLADPEVKAAYDEMANEFAVAQALVAARSEAKLSQKDVAERMKTSQSAVARMESGRQSVSTGSIQKYATAVGRPITIEIQPLPGVDKAAVSA</sequence>
<dbReference type="InterPro" id="IPR010982">
    <property type="entry name" value="Lambda_DNA-bd_dom_sf"/>
</dbReference>
<evidence type="ECO:0000259" key="1">
    <source>
        <dbReference type="PROSITE" id="PS50943"/>
    </source>
</evidence>
<gene>
    <name evidence="2" type="ORF">J6595_21875</name>
</gene>
<dbReference type="CDD" id="cd00093">
    <property type="entry name" value="HTH_XRE"/>
    <property type="match status" value="1"/>
</dbReference>
<dbReference type="SUPFAM" id="SSF47413">
    <property type="entry name" value="lambda repressor-like DNA-binding domains"/>
    <property type="match status" value="1"/>
</dbReference>
<proteinExistence type="predicted"/>
<dbReference type="InterPro" id="IPR001387">
    <property type="entry name" value="Cro/C1-type_HTH"/>
</dbReference>
<name>A0ABS4BND5_9HYPH</name>
<dbReference type="Pfam" id="PF01381">
    <property type="entry name" value="HTH_3"/>
    <property type="match status" value="1"/>
</dbReference>
<feature type="domain" description="HTH cro/C1-type" evidence="1">
    <location>
        <begin position="39"/>
        <end position="94"/>
    </location>
</feature>
<dbReference type="RefSeq" id="WP_209597781.1">
    <property type="nucleotide sequence ID" value="NZ_JAGJCF010000028.1"/>
</dbReference>
<organism evidence="2 3">
    <name type="scientific">Jiella mangrovi</name>
    <dbReference type="NCBI Taxonomy" id="2821407"/>
    <lineage>
        <taxon>Bacteria</taxon>
        <taxon>Pseudomonadati</taxon>
        <taxon>Pseudomonadota</taxon>
        <taxon>Alphaproteobacteria</taxon>
        <taxon>Hyphomicrobiales</taxon>
        <taxon>Aurantimonadaceae</taxon>
        <taxon>Jiella</taxon>
    </lineage>
</organism>
<dbReference type="SMART" id="SM00530">
    <property type="entry name" value="HTH_XRE"/>
    <property type="match status" value="1"/>
</dbReference>
<accession>A0ABS4BND5</accession>